<dbReference type="KEGG" id="vg:54988743"/>
<dbReference type="RefSeq" id="YP_009798293.1">
    <property type="nucleotide sequence ID" value="NC_047925.1"/>
</dbReference>
<protein>
    <submittedName>
        <fullName evidence="1">Uncharacterized protein</fullName>
    </submittedName>
</protein>
<organism evidence="1 2">
    <name type="scientific">Lactobacillus phage Nyseid</name>
    <dbReference type="NCBI Taxonomy" id="2079432"/>
    <lineage>
        <taxon>Viruses</taxon>
        <taxon>Duplodnaviria</taxon>
        <taxon>Heunggongvirae</taxon>
        <taxon>Uroviricota</taxon>
        <taxon>Caudoviricetes</taxon>
        <taxon>Tybeckvirinae</taxon>
        <taxon>Lenusvirus</taxon>
        <taxon>Lenusvirus nyseid</taxon>
    </lineage>
</organism>
<name>A0A2K9VC78_9CAUD</name>
<reference evidence="1 2" key="1">
    <citation type="submission" date="2018-01" db="EMBL/GenBank/DDBJ databases">
        <title>Lactobacillus phages that infect wine-derived L. plantarum strains.</title>
        <authorList>
            <person name="Kyrkou I."/>
            <person name="Hestbjerg Hansen L."/>
        </authorList>
    </citation>
    <scope>NUCLEOTIDE SEQUENCE [LARGE SCALE GENOMIC DNA]</scope>
</reference>
<dbReference type="GeneID" id="54988743"/>
<dbReference type="EMBL" id="MG765276">
    <property type="protein sequence ID" value="AUV59833.1"/>
    <property type="molecule type" value="Genomic_DNA"/>
</dbReference>
<accession>A0A2K9VC78</accession>
<sequence length="62" mass="7170">MQKDNLRTKLEEVIDRYGLTYESYDEEGDLAPSNVEYDLIDDIVDLVSDEVSGFILEQNKII</sequence>
<keyword evidence="2" id="KW-1185">Reference proteome</keyword>
<evidence type="ECO:0000313" key="2">
    <source>
        <dbReference type="Proteomes" id="UP000240437"/>
    </source>
</evidence>
<proteinExistence type="predicted"/>
<evidence type="ECO:0000313" key="1">
    <source>
        <dbReference type="EMBL" id="AUV59833.1"/>
    </source>
</evidence>
<dbReference type="Proteomes" id="UP000240437">
    <property type="component" value="Segment"/>
</dbReference>